<dbReference type="EMBL" id="CAFBNC010000069">
    <property type="protein sequence ID" value="CAB4941899.1"/>
    <property type="molecule type" value="Genomic_DNA"/>
</dbReference>
<dbReference type="GO" id="GO:0016757">
    <property type="term" value="F:glycosyltransferase activity"/>
    <property type="evidence" value="ECO:0007669"/>
    <property type="project" value="InterPro"/>
</dbReference>
<accession>A0A6J7JG49</accession>
<name>A0A6J7JG49_9ZZZZ</name>
<dbReference type="InterPro" id="IPR002495">
    <property type="entry name" value="Glyco_trans_8"/>
</dbReference>
<protein>
    <submittedName>
        <fullName evidence="1">Unannotated protein</fullName>
    </submittedName>
</protein>
<organism evidence="1">
    <name type="scientific">freshwater metagenome</name>
    <dbReference type="NCBI Taxonomy" id="449393"/>
    <lineage>
        <taxon>unclassified sequences</taxon>
        <taxon>metagenomes</taxon>
        <taxon>ecological metagenomes</taxon>
    </lineage>
</organism>
<sequence length="182" mass="21418">MGRFQSNFEELGLDGNLMYVNSGVLLIDVDAWRTRSAFTRCMTYIETWSSRMEWADQEAINATLCHEWIELAPRWNWIPQGYEMDEALKACAFGRAELHEARTNPAIVHFAGTKPWHWSEARRELIGTDFLTEWETVAHRTPYRDWYTTERERGLAERAAIRPQQRSMMRRIRKALSVLLHG</sequence>
<dbReference type="Pfam" id="PF01501">
    <property type="entry name" value="Glyco_transf_8"/>
    <property type="match status" value="1"/>
</dbReference>
<dbReference type="AlphaFoldDB" id="A0A6J7JG49"/>
<evidence type="ECO:0000313" key="1">
    <source>
        <dbReference type="EMBL" id="CAB4941899.1"/>
    </source>
</evidence>
<dbReference type="InterPro" id="IPR029044">
    <property type="entry name" value="Nucleotide-diphossugar_trans"/>
</dbReference>
<dbReference type="SUPFAM" id="SSF53448">
    <property type="entry name" value="Nucleotide-diphospho-sugar transferases"/>
    <property type="match status" value="1"/>
</dbReference>
<proteinExistence type="predicted"/>
<gene>
    <name evidence="1" type="ORF">UFOPK3733_01350</name>
</gene>
<dbReference type="Gene3D" id="3.90.550.10">
    <property type="entry name" value="Spore Coat Polysaccharide Biosynthesis Protein SpsA, Chain A"/>
    <property type="match status" value="1"/>
</dbReference>
<reference evidence="1" key="1">
    <citation type="submission" date="2020-05" db="EMBL/GenBank/DDBJ databases">
        <authorList>
            <person name="Chiriac C."/>
            <person name="Salcher M."/>
            <person name="Ghai R."/>
            <person name="Kavagutti S V."/>
        </authorList>
    </citation>
    <scope>NUCLEOTIDE SEQUENCE</scope>
</reference>